<proteinExistence type="predicted"/>
<accession>A0ACB8EUP8</accession>
<gene>
    <name evidence="1" type="ORF">K3G42_009456</name>
</gene>
<evidence type="ECO:0000313" key="2">
    <source>
        <dbReference type="Proteomes" id="UP000827872"/>
    </source>
</evidence>
<dbReference type="Proteomes" id="UP000827872">
    <property type="component" value="Linkage Group LG15"/>
</dbReference>
<sequence length="221" mass="25508">MAPDNVFQYVAITQLLLHFMWTWIGIIVPDNDSAHMFRQTLEQVFTQNGICIEFTETIPILTMDFKGLALTKRIESNVMELLSFNGTLSFATQISEILGFREFLHTLSPHRTFTDIFIRPFWKEAFACVFGRVGSAIPKKLKYCTGEEKLDTLPSSVFEMSMTSQSYNIYTAVYTIALAFHSMYIWRTKSMLTLGRAHLEPWDMSPWQVLFFPENLGSQQV</sequence>
<dbReference type="EMBL" id="CM037628">
    <property type="protein sequence ID" value="KAH7996662.1"/>
    <property type="molecule type" value="Genomic_DNA"/>
</dbReference>
<protein>
    <submittedName>
        <fullName evidence="1">Uncharacterized protein</fullName>
    </submittedName>
</protein>
<organism evidence="1 2">
    <name type="scientific">Sphaerodactylus townsendi</name>
    <dbReference type="NCBI Taxonomy" id="933632"/>
    <lineage>
        <taxon>Eukaryota</taxon>
        <taxon>Metazoa</taxon>
        <taxon>Chordata</taxon>
        <taxon>Craniata</taxon>
        <taxon>Vertebrata</taxon>
        <taxon>Euteleostomi</taxon>
        <taxon>Lepidosauria</taxon>
        <taxon>Squamata</taxon>
        <taxon>Bifurcata</taxon>
        <taxon>Gekkota</taxon>
        <taxon>Sphaerodactylidae</taxon>
        <taxon>Sphaerodactylus</taxon>
    </lineage>
</organism>
<name>A0ACB8EUP8_9SAUR</name>
<reference evidence="1" key="1">
    <citation type="submission" date="2021-08" db="EMBL/GenBank/DDBJ databases">
        <title>The first chromosome-level gecko genome reveals the dynamic sex chromosomes of Neotropical dwarf geckos (Sphaerodactylidae: Sphaerodactylus).</title>
        <authorList>
            <person name="Pinto B.J."/>
            <person name="Keating S.E."/>
            <person name="Gamble T."/>
        </authorList>
    </citation>
    <scope>NUCLEOTIDE SEQUENCE</scope>
    <source>
        <strain evidence="1">TG3544</strain>
    </source>
</reference>
<comment type="caution">
    <text evidence="1">The sequence shown here is derived from an EMBL/GenBank/DDBJ whole genome shotgun (WGS) entry which is preliminary data.</text>
</comment>
<evidence type="ECO:0000313" key="1">
    <source>
        <dbReference type="EMBL" id="KAH7996662.1"/>
    </source>
</evidence>
<keyword evidence="2" id="KW-1185">Reference proteome</keyword>